<evidence type="ECO:0000313" key="2">
    <source>
        <dbReference type="EMBL" id="KAK3771679.1"/>
    </source>
</evidence>
<accession>A0AAE0ZLH7</accession>
<dbReference type="EMBL" id="JAWDGP010003693">
    <property type="protein sequence ID" value="KAK3771679.1"/>
    <property type="molecule type" value="Genomic_DNA"/>
</dbReference>
<organism evidence="2 3">
    <name type="scientific">Elysia crispata</name>
    <name type="common">lettuce slug</name>
    <dbReference type="NCBI Taxonomy" id="231223"/>
    <lineage>
        <taxon>Eukaryota</taxon>
        <taxon>Metazoa</taxon>
        <taxon>Spiralia</taxon>
        <taxon>Lophotrochozoa</taxon>
        <taxon>Mollusca</taxon>
        <taxon>Gastropoda</taxon>
        <taxon>Heterobranchia</taxon>
        <taxon>Euthyneura</taxon>
        <taxon>Panpulmonata</taxon>
        <taxon>Sacoglossa</taxon>
        <taxon>Placobranchoidea</taxon>
        <taxon>Plakobranchidae</taxon>
        <taxon>Elysia</taxon>
    </lineage>
</organism>
<evidence type="ECO:0000313" key="3">
    <source>
        <dbReference type="Proteomes" id="UP001283361"/>
    </source>
</evidence>
<gene>
    <name evidence="2" type="ORF">RRG08_047930</name>
</gene>
<dbReference type="AlphaFoldDB" id="A0AAE0ZLH7"/>
<dbReference type="Proteomes" id="UP001283361">
    <property type="component" value="Unassembled WGS sequence"/>
</dbReference>
<evidence type="ECO:0000256" key="1">
    <source>
        <dbReference type="SAM" id="MobiDB-lite"/>
    </source>
</evidence>
<feature type="region of interest" description="Disordered" evidence="1">
    <location>
        <begin position="1"/>
        <end position="51"/>
    </location>
</feature>
<sequence length="190" mass="20272">MFAGSWLSSEAPADQPSLRASVSGYQRPSRRLHPMTASNSDDALREQRETTDSGHALTLMSGGDFLSHELIVRLKLQSKALEKTAKSCRVDPHDASYAPMTVNNVQASLWEPGLVCLPVSRYQVLSSVDKVTTAGGGGKQAHSNACKATSCRGNGVRSMNHVEQTSQEAYSSLRGIQINGVVGEGNAPDS</sequence>
<reference evidence="2" key="1">
    <citation type="journal article" date="2023" name="G3 (Bethesda)">
        <title>A reference genome for the long-term kleptoplast-retaining sea slug Elysia crispata morphotype clarki.</title>
        <authorList>
            <person name="Eastman K.E."/>
            <person name="Pendleton A.L."/>
            <person name="Shaikh M.A."/>
            <person name="Suttiyut T."/>
            <person name="Ogas R."/>
            <person name="Tomko P."/>
            <person name="Gavelis G."/>
            <person name="Widhalm J.R."/>
            <person name="Wisecaver J.H."/>
        </authorList>
    </citation>
    <scope>NUCLEOTIDE SEQUENCE</scope>
    <source>
        <strain evidence="2">ECLA1</strain>
    </source>
</reference>
<keyword evidence="3" id="KW-1185">Reference proteome</keyword>
<name>A0AAE0ZLH7_9GAST</name>
<protein>
    <submittedName>
        <fullName evidence="2">Uncharacterized protein</fullName>
    </submittedName>
</protein>
<feature type="compositionally biased region" description="Basic and acidic residues" evidence="1">
    <location>
        <begin position="42"/>
        <end position="51"/>
    </location>
</feature>
<proteinExistence type="predicted"/>
<comment type="caution">
    <text evidence="2">The sequence shown here is derived from an EMBL/GenBank/DDBJ whole genome shotgun (WGS) entry which is preliminary data.</text>
</comment>